<dbReference type="Gene3D" id="3.60.10.10">
    <property type="entry name" value="Endonuclease/exonuclease/phosphatase"/>
    <property type="match status" value="1"/>
</dbReference>
<dbReference type="EMBL" id="KQ414804">
    <property type="protein sequence ID" value="KOC60654.1"/>
    <property type="molecule type" value="Genomic_DNA"/>
</dbReference>
<gene>
    <name evidence="3" type="ORF">WH47_08064</name>
</gene>
<accession>A0A0L7QQ20</accession>
<evidence type="ECO:0000313" key="4">
    <source>
        <dbReference type="Proteomes" id="UP000053825"/>
    </source>
</evidence>
<evidence type="ECO:0000256" key="1">
    <source>
        <dbReference type="SAM" id="MobiDB-lite"/>
    </source>
</evidence>
<evidence type="ECO:0000259" key="2">
    <source>
        <dbReference type="Pfam" id="PF03372"/>
    </source>
</evidence>
<keyword evidence="4" id="KW-1185">Reference proteome</keyword>
<keyword evidence="3" id="KW-0808">Transferase</keyword>
<dbReference type="Proteomes" id="UP000053825">
    <property type="component" value="Unassembled WGS sequence"/>
</dbReference>
<dbReference type="InterPro" id="IPR005135">
    <property type="entry name" value="Endo/exonuclease/phosphatase"/>
</dbReference>
<feature type="domain" description="Endonuclease/exonuclease/phosphatase" evidence="2">
    <location>
        <begin position="12"/>
        <end position="177"/>
    </location>
</feature>
<feature type="region of interest" description="Disordered" evidence="1">
    <location>
        <begin position="204"/>
        <end position="226"/>
    </location>
</feature>
<dbReference type="InterPro" id="IPR036691">
    <property type="entry name" value="Endo/exonu/phosph_ase_sf"/>
</dbReference>
<dbReference type="PANTHER" id="PTHR33273:SF4">
    <property type="entry name" value="ENDONUCLEASE_EXONUCLEASE_PHOSPHATASE DOMAIN-CONTAINING PROTEIN"/>
    <property type="match status" value="1"/>
</dbReference>
<dbReference type="Pfam" id="PF03372">
    <property type="entry name" value="Exo_endo_phos"/>
    <property type="match status" value="1"/>
</dbReference>
<proteinExistence type="predicted"/>
<name>A0A0L7QQ20_9HYME</name>
<dbReference type="GO" id="GO:0003964">
    <property type="term" value="F:RNA-directed DNA polymerase activity"/>
    <property type="evidence" value="ECO:0007669"/>
    <property type="project" value="UniProtKB-KW"/>
</dbReference>
<keyword evidence="3" id="KW-0695">RNA-directed DNA polymerase</keyword>
<protein>
    <submittedName>
        <fullName evidence="3">RNA-directed DNA polymerase from mobile element jockey</fullName>
    </submittedName>
</protein>
<evidence type="ECO:0000313" key="3">
    <source>
        <dbReference type="EMBL" id="KOC60654.1"/>
    </source>
</evidence>
<sequence length="226" mass="25842">MDPNAPRTVNLMVYNIQGIRNHTLELQHILRTHNIHIAIITETQLSQKTKISIPGYTIHRHDRHTHDGGVLILIQHDPITLPTINNTGTLETIAIKTRLHNHPLTIVGIYNPPRNNLNAHTLKALMKNGPTMLAGDFNARHQLWHCQARNANGRVINDLITHHPITICALYPHHSKPFTEHHRLYPIKQSHSKQHAHNRSRFIRPRAGPLQPPGHSPLPKRNHHQT</sequence>
<dbReference type="PANTHER" id="PTHR33273">
    <property type="entry name" value="DOMAIN-CONTAINING PROTEIN, PUTATIVE-RELATED"/>
    <property type="match status" value="1"/>
</dbReference>
<dbReference type="SUPFAM" id="SSF56219">
    <property type="entry name" value="DNase I-like"/>
    <property type="match status" value="1"/>
</dbReference>
<dbReference type="STRING" id="597456.A0A0L7QQ20"/>
<keyword evidence="3" id="KW-0548">Nucleotidyltransferase</keyword>
<dbReference type="AlphaFoldDB" id="A0A0L7QQ20"/>
<organism evidence="3 4">
    <name type="scientific">Habropoda laboriosa</name>
    <dbReference type="NCBI Taxonomy" id="597456"/>
    <lineage>
        <taxon>Eukaryota</taxon>
        <taxon>Metazoa</taxon>
        <taxon>Ecdysozoa</taxon>
        <taxon>Arthropoda</taxon>
        <taxon>Hexapoda</taxon>
        <taxon>Insecta</taxon>
        <taxon>Pterygota</taxon>
        <taxon>Neoptera</taxon>
        <taxon>Endopterygota</taxon>
        <taxon>Hymenoptera</taxon>
        <taxon>Apocrita</taxon>
        <taxon>Aculeata</taxon>
        <taxon>Apoidea</taxon>
        <taxon>Anthophila</taxon>
        <taxon>Apidae</taxon>
        <taxon>Habropoda</taxon>
    </lineage>
</organism>
<reference evidence="3 4" key="1">
    <citation type="submission" date="2015-07" db="EMBL/GenBank/DDBJ databases">
        <title>The genome of Habropoda laboriosa.</title>
        <authorList>
            <person name="Pan H."/>
            <person name="Kapheim K."/>
        </authorList>
    </citation>
    <scope>NUCLEOTIDE SEQUENCE [LARGE SCALE GENOMIC DNA]</scope>
    <source>
        <strain evidence="3">0110345459</strain>
    </source>
</reference>